<dbReference type="EMBL" id="AOHD02000024">
    <property type="protein sequence ID" value="EQA81268.1"/>
    <property type="molecule type" value="Genomic_DNA"/>
</dbReference>
<dbReference type="Proteomes" id="UP000015445">
    <property type="component" value="Unassembled WGS sequence"/>
</dbReference>
<sequence length="638" mass="71759">MGRWIVLLVFLSVSVGVGFTYGVSPAIIDLLSKVSPSSIVQKPTDKPKDKPIKVVVHDGGKFCYAPTFSGGESYIQLRQCWERGVTNARYDVFQRISYYIEDTWLCVTAPEGVIKGETTWDYVNLRPCVINEPRQRWILKDNSFWTADGFYRLKDTNWYGYISRNSKDYYNHTLDSSMDDWAKTVATPGNISVKTFIAWNLGNDRYFIRSKGSEKNTTSIYYNPESGHLAQYDPVSGSLYCMYSKVDSYQWNWVQWGLCSDAAISKDNPAYWNVQLETDEGGMITDYKGNVLRVTRYGSNWGVAYAAKPSYLEKDTTNSPTSLFTVDKNLLDWARYTAGNLGKTEQYCPAGSKESHAYKREKRTLPPDFQLSDAWIRRLYAIATSVSAQSSTTTSRGICGACALHSFQMIAELQEYHSQGPLQSGGYFFDTAPDTDPFISFGQRYPNLERLLEDVPKKYAPYPLYFTQRFLSFASISTMLPQYLWSTSNEFTTRADILSHISSLVNSPPGSIWLGVVTRQFPNGTTDGHTVPILRTSRGLVVIPTNALTSLWTFETFRRSLTPTTNLSQIVASLEDSGTLTSFTTIQPLGLSTNMFESMISNRNCTGEGEDRRGTGEYPTSTTVNQCPSGRCALPLPF</sequence>
<comment type="caution">
    <text evidence="1">The sequence shown here is derived from an EMBL/GenBank/DDBJ whole genome shotgun (WGS) entry which is preliminary data.</text>
</comment>
<keyword evidence="2" id="KW-1185">Reference proteome</keyword>
<dbReference type="Pfam" id="PF07598">
    <property type="entry name" value="DUF1561"/>
    <property type="match status" value="1"/>
</dbReference>
<accession>T0HBV7</accession>
<evidence type="ECO:0000313" key="2">
    <source>
        <dbReference type="Proteomes" id="UP000015445"/>
    </source>
</evidence>
<reference evidence="1" key="1">
    <citation type="submission" date="2013-05" db="EMBL/GenBank/DDBJ databases">
        <authorList>
            <person name="Harkins D.M."/>
            <person name="Durkin A.S."/>
            <person name="Brinkac L.M."/>
            <person name="Haft D.H."/>
            <person name="Selengut J.D."/>
            <person name="Sanka R."/>
            <person name="DePew J."/>
            <person name="Purushe J."/>
            <person name="Galloway R.L."/>
            <person name="Vinetz J.M."/>
            <person name="Sutton G.G."/>
            <person name="Nierman W.C."/>
            <person name="Fouts D.E."/>
        </authorList>
    </citation>
    <scope>NUCLEOTIDE SEQUENCE [LARGE SCALE GENOMIC DNA]</scope>
    <source>
        <strain evidence="1">80-412</strain>
    </source>
</reference>
<evidence type="ECO:0000313" key="1">
    <source>
        <dbReference type="EMBL" id="EQA81268.1"/>
    </source>
</evidence>
<dbReference type="RefSeq" id="WP_021064468.1">
    <property type="nucleotide sequence ID" value="NZ_AOHD02000024.1"/>
</dbReference>
<organism evidence="1 2">
    <name type="scientific">Leptospira alstonii serovar Pingchang str. 80-412</name>
    <dbReference type="NCBI Taxonomy" id="1218564"/>
    <lineage>
        <taxon>Bacteria</taxon>
        <taxon>Pseudomonadati</taxon>
        <taxon>Spirochaetota</taxon>
        <taxon>Spirochaetia</taxon>
        <taxon>Leptospirales</taxon>
        <taxon>Leptospiraceae</taxon>
        <taxon>Leptospira</taxon>
    </lineage>
</organism>
<dbReference type="AlphaFoldDB" id="T0HBV7"/>
<name>T0HBV7_9LEPT</name>
<protein>
    <submittedName>
        <fullName evidence="1">PF07598 family protein</fullName>
    </submittedName>
</protein>
<gene>
    <name evidence="1" type="ORF">LEP1GSC193_3573</name>
</gene>
<proteinExistence type="predicted"/>
<dbReference type="InterPro" id="IPR011455">
    <property type="entry name" value="DUF1561"/>
</dbReference>